<feature type="transmembrane region" description="Helical" evidence="11">
    <location>
        <begin position="832"/>
        <end position="851"/>
    </location>
</feature>
<protein>
    <submittedName>
        <fullName evidence="14">Uncharacterized protein</fullName>
    </submittedName>
</protein>
<evidence type="ECO:0000313" key="14">
    <source>
        <dbReference type="EMBL" id="KAF4634705.1"/>
    </source>
</evidence>
<dbReference type="GO" id="GO:0016887">
    <property type="term" value="F:ATP hydrolysis activity"/>
    <property type="evidence" value="ECO:0007669"/>
    <property type="project" value="InterPro"/>
</dbReference>
<evidence type="ECO:0000256" key="4">
    <source>
        <dbReference type="ARBA" id="ARBA00022692"/>
    </source>
</evidence>
<dbReference type="GO" id="GO:0005743">
    <property type="term" value="C:mitochondrial inner membrane"/>
    <property type="evidence" value="ECO:0007669"/>
    <property type="project" value="TreeGrafter"/>
</dbReference>
<gene>
    <name evidence="14" type="ORF">G7Y89_g3398</name>
</gene>
<keyword evidence="5" id="KW-0677">Repeat</keyword>
<feature type="domain" description="ABC transporter" evidence="12">
    <location>
        <begin position="1037"/>
        <end position="1271"/>
    </location>
</feature>
<feature type="transmembrane region" description="Helical" evidence="11">
    <location>
        <begin position="940"/>
        <end position="959"/>
    </location>
</feature>
<dbReference type="SUPFAM" id="SSF52540">
    <property type="entry name" value="P-loop containing nucleoside triphosphate hydrolases"/>
    <property type="match status" value="2"/>
</dbReference>
<dbReference type="PROSITE" id="PS50893">
    <property type="entry name" value="ABC_TRANSPORTER_2"/>
    <property type="match status" value="2"/>
</dbReference>
<evidence type="ECO:0000256" key="11">
    <source>
        <dbReference type="SAM" id="Phobius"/>
    </source>
</evidence>
<dbReference type="Gene3D" id="1.20.1560.10">
    <property type="entry name" value="ABC transporter type 1, transmembrane domain"/>
    <property type="match status" value="1"/>
</dbReference>
<dbReference type="SMART" id="SM00382">
    <property type="entry name" value="AAA"/>
    <property type="match status" value="2"/>
</dbReference>
<evidence type="ECO:0000256" key="3">
    <source>
        <dbReference type="ARBA" id="ARBA00022448"/>
    </source>
</evidence>
<feature type="transmembrane region" description="Helical" evidence="11">
    <location>
        <begin position="309"/>
        <end position="327"/>
    </location>
</feature>
<dbReference type="Gene3D" id="3.40.50.300">
    <property type="entry name" value="P-loop containing nucleotide triphosphate hydrolases"/>
    <property type="match status" value="2"/>
</dbReference>
<dbReference type="PANTHER" id="PTHR43394">
    <property type="entry name" value="ATP-DEPENDENT PERMEASE MDL1, MITOCHONDRIAL"/>
    <property type="match status" value="1"/>
</dbReference>
<feature type="transmembrane region" description="Helical" evidence="11">
    <location>
        <begin position="197"/>
        <end position="219"/>
    </location>
</feature>
<feature type="transmembrane region" description="Helical" evidence="11">
    <location>
        <begin position="708"/>
        <end position="732"/>
    </location>
</feature>
<keyword evidence="3" id="KW-0813">Transport</keyword>
<evidence type="ECO:0000256" key="1">
    <source>
        <dbReference type="ARBA" id="ARBA00004141"/>
    </source>
</evidence>
<evidence type="ECO:0000256" key="6">
    <source>
        <dbReference type="ARBA" id="ARBA00022741"/>
    </source>
</evidence>
<feature type="region of interest" description="Disordered" evidence="10">
    <location>
        <begin position="663"/>
        <end position="683"/>
    </location>
</feature>
<dbReference type="PROSITE" id="PS50929">
    <property type="entry name" value="ABC_TM1F"/>
    <property type="match status" value="2"/>
</dbReference>
<dbReference type="Proteomes" id="UP000566819">
    <property type="component" value="Unassembled WGS sequence"/>
</dbReference>
<dbReference type="CDD" id="cd03249">
    <property type="entry name" value="ABC_MTABC3_MDL1_MDL2"/>
    <property type="match status" value="2"/>
</dbReference>
<reference evidence="14 15" key="1">
    <citation type="submission" date="2020-03" db="EMBL/GenBank/DDBJ databases">
        <title>Draft Genome Sequence of Cudoniella acicularis.</title>
        <authorList>
            <person name="Buettner E."/>
            <person name="Kellner H."/>
        </authorList>
    </citation>
    <scope>NUCLEOTIDE SEQUENCE [LARGE SCALE GENOMIC DNA]</scope>
    <source>
        <strain evidence="14 15">DSM 108380</strain>
    </source>
</reference>
<name>A0A8H4RTF0_9HELO</name>
<feature type="domain" description="ABC transmembrane type-1" evidence="13">
    <location>
        <begin position="49"/>
        <end position="339"/>
    </location>
</feature>
<evidence type="ECO:0000256" key="10">
    <source>
        <dbReference type="SAM" id="MobiDB-lite"/>
    </source>
</evidence>
<evidence type="ECO:0000256" key="5">
    <source>
        <dbReference type="ARBA" id="ARBA00022737"/>
    </source>
</evidence>
<keyword evidence="8 11" id="KW-1133">Transmembrane helix</keyword>
<dbReference type="CDD" id="cd18577">
    <property type="entry name" value="ABC_6TM_Pgp_ABCB1_D1_like"/>
    <property type="match status" value="1"/>
</dbReference>
<dbReference type="InterPro" id="IPR036640">
    <property type="entry name" value="ABC1_TM_sf"/>
</dbReference>
<dbReference type="PANTHER" id="PTHR43394:SF11">
    <property type="entry name" value="ATP-BINDING CASSETTE TRANSPORTER"/>
    <property type="match status" value="1"/>
</dbReference>
<dbReference type="FunFam" id="3.40.50.300:FF:000251">
    <property type="entry name" value="ABC transporter B family member 19"/>
    <property type="match status" value="2"/>
</dbReference>
<dbReference type="Pfam" id="PF00664">
    <property type="entry name" value="ABC_membrane"/>
    <property type="match status" value="2"/>
</dbReference>
<feature type="transmembrane region" description="Helical" evidence="11">
    <location>
        <begin position="857"/>
        <end position="876"/>
    </location>
</feature>
<comment type="subcellular location">
    <subcellularLocation>
        <location evidence="1">Membrane</location>
        <topology evidence="1">Multi-pass membrane protein</topology>
    </subcellularLocation>
</comment>
<keyword evidence="6" id="KW-0547">Nucleotide-binding</keyword>
<dbReference type="EMBL" id="JAAMPI010000165">
    <property type="protein sequence ID" value="KAF4634705.1"/>
    <property type="molecule type" value="Genomic_DNA"/>
</dbReference>
<dbReference type="GO" id="GO:0005524">
    <property type="term" value="F:ATP binding"/>
    <property type="evidence" value="ECO:0007669"/>
    <property type="project" value="UniProtKB-KW"/>
</dbReference>
<evidence type="ECO:0000259" key="13">
    <source>
        <dbReference type="PROSITE" id="PS50929"/>
    </source>
</evidence>
<dbReference type="Pfam" id="PF00005">
    <property type="entry name" value="ABC_tran"/>
    <property type="match status" value="2"/>
</dbReference>
<feature type="transmembrane region" description="Helical" evidence="11">
    <location>
        <begin position="172"/>
        <end position="191"/>
    </location>
</feature>
<feature type="transmembrane region" description="Helical" evidence="11">
    <location>
        <begin position="275"/>
        <end position="297"/>
    </location>
</feature>
<keyword evidence="4 11" id="KW-0812">Transmembrane</keyword>
<evidence type="ECO:0000256" key="8">
    <source>
        <dbReference type="ARBA" id="ARBA00022989"/>
    </source>
</evidence>
<keyword evidence="15" id="KW-1185">Reference proteome</keyword>
<evidence type="ECO:0000256" key="7">
    <source>
        <dbReference type="ARBA" id="ARBA00022840"/>
    </source>
</evidence>
<dbReference type="InterPro" id="IPR017871">
    <property type="entry name" value="ABC_transporter-like_CS"/>
</dbReference>
<comment type="similarity">
    <text evidence="2">Belongs to the ABC transporter superfamily. ABCB family. Multidrug resistance exporter (TC 3.A.1.201) subfamily.</text>
</comment>
<keyword evidence="9 11" id="KW-0472">Membrane</keyword>
<feature type="transmembrane region" description="Helical" evidence="11">
    <location>
        <begin position="971"/>
        <end position="995"/>
    </location>
</feature>
<dbReference type="SUPFAM" id="SSF90123">
    <property type="entry name" value="ABC transporter transmembrane region"/>
    <property type="match status" value="2"/>
</dbReference>
<dbReference type="InterPro" id="IPR003439">
    <property type="entry name" value="ABC_transporter-like_ATP-bd"/>
</dbReference>
<dbReference type="GO" id="GO:0015421">
    <property type="term" value="F:ABC-type oligopeptide transporter activity"/>
    <property type="evidence" value="ECO:0007669"/>
    <property type="project" value="TreeGrafter"/>
</dbReference>
<feature type="domain" description="ABC transporter" evidence="12">
    <location>
        <begin position="374"/>
        <end position="618"/>
    </location>
</feature>
<proteinExistence type="inferred from homology"/>
<organism evidence="14 15">
    <name type="scientific">Cudoniella acicularis</name>
    <dbReference type="NCBI Taxonomy" id="354080"/>
    <lineage>
        <taxon>Eukaryota</taxon>
        <taxon>Fungi</taxon>
        <taxon>Dikarya</taxon>
        <taxon>Ascomycota</taxon>
        <taxon>Pezizomycotina</taxon>
        <taxon>Leotiomycetes</taxon>
        <taxon>Helotiales</taxon>
        <taxon>Tricladiaceae</taxon>
        <taxon>Cudoniella</taxon>
    </lineage>
</organism>
<dbReference type="InterPro" id="IPR003593">
    <property type="entry name" value="AAA+_ATPase"/>
</dbReference>
<dbReference type="InterPro" id="IPR027417">
    <property type="entry name" value="P-loop_NTPase"/>
</dbReference>
<dbReference type="GO" id="GO:0090374">
    <property type="term" value="P:oligopeptide export from mitochondrion"/>
    <property type="evidence" value="ECO:0007669"/>
    <property type="project" value="TreeGrafter"/>
</dbReference>
<comment type="caution">
    <text evidence="14">The sequence shown here is derived from an EMBL/GenBank/DDBJ whole genome shotgun (WGS) entry which is preliminary data.</text>
</comment>
<dbReference type="FunFam" id="1.20.1560.10:FF:000102">
    <property type="entry name" value="ABC multidrug transporter Mdr1"/>
    <property type="match status" value="1"/>
</dbReference>
<evidence type="ECO:0000313" key="15">
    <source>
        <dbReference type="Proteomes" id="UP000566819"/>
    </source>
</evidence>
<sequence>MVEHTLPVSHADKTRRKEILDIQLNGLPAQGAPRTVFVYATSFDVVIIIFSCIAAIIAGALNPLLTIIYGQLVGSLQAFTNGSIGREELKSQIARFTLYYVYLAVGVFVFIYITTVGFYYTGERITRSLRRAYLQAIIRQNMAFFDLLGAGEVTTRITSDMNLIQEGITSKISLSLTATATFTTAFIIAFVEYWKLALILSSVIVAILIAGAVGGKFAVKYNRESLASYSAGATIVEEAIGSIRHVTAFGIQEQLAQRYHAYLLEAEVSGIKARIAIAIMISVMMATPYFSYGLSFWQGSRYLVAGEVGSASIVTTTFAILIGAFSIGRVAPNTQAFVSSIASAGNILKTISRRSPQDPLSSKGRVPSEVKGALALKNVSLVYPSRSDEVVLDDISLEFPAATTTAIVGASGCGKSSIVGLIERFYTPVDGQIVLDGNDIQSLNLRWLRRQISFVGQEPILFGTTIFENISLGLTDEFRAARRLDLNDMVIDAAKKANAHDFVISLPRSYETEVGERGLQLSGGQRQRIAIARALISDPTILLLDEATSALDSKSERAVQVALESAARGRTTIVIAHRLSTIQNADNIVVMSKGKVMEQGNHGELMARDSLYSALVQKQQFEPSAEKQEDGLSIHEGTSGMFSDEEKSSFLFEDKKETIGKEIRVDYNSSGSDRTTSSAQDKELSEAPPLTLWRTVNFMWNLHAPERLILILGLLCCIIAGLIIPTQSVFLAEMVNSLALPPDRYKDLRHDVNFWSLMFLMVAIIALIVWIGHGVCFSYTTERLTRRVRDRTLRTILRQNIGYFDLSHNSTGALTALVSTGTTDLNSLNGAVIGNILTFISVLTGGIILSLAIGWKLALVCSCTIPAVAACGWVRLRMLALFDTKVRKTHQESATYASEIITAIRTVSSLSLEDHVLDYYSKILAKSAAKSLQSILKASTLYALSQSFNFLCSALAYWYGSTLLADHEYTLLQFFICFAALITGSQIAGSIFSYAPDMSKAMHAAAELKSLFEKQPAIDTWSNAGDPVVKEKSRGQIELRNVSFVYPTRPERLVLNNFNLSVHPGQYIALVGSSGCGKSTLISLLERFFDPINGQILVDGADISKLNVNDYRNLISLVGQEPTVYQGTIRENVVLGSAAEISDEAVIQACKEANIYSFIDEGFSTIVGSRGCMLSGGQKQRIAIARALLRNTKILLLDEATSALDSDSERIVQEALDVAAKHRTTIAVAHRLSTIQRADLICVLDQGSLVESGTHGELMAKQGAYFELVEMQSLEESARTLGLN</sequence>
<evidence type="ECO:0000259" key="12">
    <source>
        <dbReference type="PROSITE" id="PS50893"/>
    </source>
</evidence>
<dbReference type="InterPro" id="IPR011527">
    <property type="entry name" value="ABC1_TM_dom"/>
</dbReference>
<feature type="transmembrane region" description="Helical" evidence="11">
    <location>
        <begin position="36"/>
        <end position="61"/>
    </location>
</feature>
<feature type="transmembrane region" description="Helical" evidence="11">
    <location>
        <begin position="752"/>
        <end position="779"/>
    </location>
</feature>
<accession>A0A8H4RTF0</accession>
<evidence type="ECO:0000256" key="2">
    <source>
        <dbReference type="ARBA" id="ARBA00007577"/>
    </source>
</evidence>
<evidence type="ECO:0000256" key="9">
    <source>
        <dbReference type="ARBA" id="ARBA00023136"/>
    </source>
</evidence>
<feature type="transmembrane region" description="Helical" evidence="11">
    <location>
        <begin position="99"/>
        <end position="121"/>
    </location>
</feature>
<dbReference type="PROSITE" id="PS00211">
    <property type="entry name" value="ABC_TRANSPORTER_1"/>
    <property type="match status" value="2"/>
</dbReference>
<feature type="compositionally biased region" description="Polar residues" evidence="10">
    <location>
        <begin position="667"/>
        <end position="679"/>
    </location>
</feature>
<dbReference type="CDD" id="cd18578">
    <property type="entry name" value="ABC_6TM_Pgp_ABCB1_D2_like"/>
    <property type="match status" value="1"/>
</dbReference>
<feature type="domain" description="ABC transmembrane type-1" evidence="13">
    <location>
        <begin position="711"/>
        <end position="1000"/>
    </location>
</feature>
<dbReference type="InterPro" id="IPR039421">
    <property type="entry name" value="Type_1_exporter"/>
</dbReference>
<dbReference type="OrthoDB" id="3559863at2759"/>
<keyword evidence="7" id="KW-0067">ATP-binding</keyword>